<evidence type="ECO:0000313" key="3">
    <source>
        <dbReference type="EMBL" id="KAF2827075.1"/>
    </source>
</evidence>
<gene>
    <name evidence="3" type="ORF">CC86DRAFT_394111</name>
</gene>
<keyword evidence="1" id="KW-0732">Signal</keyword>
<protein>
    <recommendedName>
        <fullName evidence="2">DUF6604 domain-containing protein</fullName>
    </recommendedName>
</protein>
<feature type="chain" id="PRO_5025675807" description="DUF6604 domain-containing protein" evidence="1">
    <location>
        <begin position="25"/>
        <end position="648"/>
    </location>
</feature>
<dbReference type="PANTHER" id="PTHR38795:SF1">
    <property type="entry name" value="DUF6604 DOMAIN-CONTAINING PROTEIN"/>
    <property type="match status" value="1"/>
</dbReference>
<organism evidence="3 4">
    <name type="scientific">Ophiobolus disseminans</name>
    <dbReference type="NCBI Taxonomy" id="1469910"/>
    <lineage>
        <taxon>Eukaryota</taxon>
        <taxon>Fungi</taxon>
        <taxon>Dikarya</taxon>
        <taxon>Ascomycota</taxon>
        <taxon>Pezizomycotina</taxon>
        <taxon>Dothideomycetes</taxon>
        <taxon>Pleosporomycetidae</taxon>
        <taxon>Pleosporales</taxon>
        <taxon>Pleosporineae</taxon>
        <taxon>Phaeosphaeriaceae</taxon>
        <taxon>Ophiobolus</taxon>
    </lineage>
</organism>
<feature type="domain" description="DUF6604" evidence="2">
    <location>
        <begin position="24"/>
        <end position="129"/>
    </location>
</feature>
<dbReference type="InterPro" id="IPR046539">
    <property type="entry name" value="DUF6604"/>
</dbReference>
<dbReference type="AlphaFoldDB" id="A0A6A7A3D9"/>
<accession>A0A6A7A3D9</accession>
<feature type="signal peptide" evidence="1">
    <location>
        <begin position="1"/>
        <end position="24"/>
    </location>
</feature>
<dbReference type="OrthoDB" id="5238236at2759"/>
<sequence>MLSAKAIRLFKFLSSSALFSIVQSQHASDDIQTMFAHLEVEEPSGAFQNGSIAAPTASHDIFIHYQAERPDGLQEDFLAFHLLLSDLDKLRTEVERTWEGYKQGMYDLVVASITTNTAVDLARSLEQEYKDLFARRGGTDRMLAMFYQAQCAAANTTESFKDRPGDEMNFKMYETADAILWIPFLFVSSFLDVVTLEFVTQPKFHEDKILLMEVLPEFQVLTMGSKRSPAEDEMTRGLRTVFETKKVSLWLCLAVQLYLDIHNRLRDEVDRSFRELANVADFTRNNIKSTLDFHKDLRIDNWPGKNDEFMTAFSDEIMHWIISDPHRAAARQLKRKNLPGPYYFFRQHPWLCGLWKYYIQIQLQSTAIAFVNAWGSVMYCGHFYNAVRKAKLLPQKWSDMELAFAIRGYEDFFVGSPPSQPEDYVKRFLIALGGSAVNFAAKDKGRKKKGLVKSSRGPRSLRELAPVMQTFKERYCEANPRFDLRAEDVQSIVEQSEWQLVKAPTKKVTITQLVSILRAGLQAEIIELSFDYLTFHRFCWRLLCGIKDTCCDQLVQMYGPDYIEDENQLPFVVGYIFASATNTRRLAGFMKIKKTDEVTSKVVRDAAEVLQVMVEAGAGDMVLRDQLGIPFEFEDSDEDYEGSGGGAA</sequence>
<evidence type="ECO:0000256" key="1">
    <source>
        <dbReference type="SAM" id="SignalP"/>
    </source>
</evidence>
<keyword evidence="4" id="KW-1185">Reference proteome</keyword>
<evidence type="ECO:0000259" key="2">
    <source>
        <dbReference type="Pfam" id="PF20253"/>
    </source>
</evidence>
<dbReference type="Pfam" id="PF20253">
    <property type="entry name" value="DUF6604"/>
    <property type="match status" value="1"/>
</dbReference>
<dbReference type="EMBL" id="MU006225">
    <property type="protein sequence ID" value="KAF2827075.1"/>
    <property type="molecule type" value="Genomic_DNA"/>
</dbReference>
<dbReference type="PANTHER" id="PTHR38795">
    <property type="entry name" value="DUF6604 DOMAIN-CONTAINING PROTEIN"/>
    <property type="match status" value="1"/>
</dbReference>
<proteinExistence type="predicted"/>
<dbReference type="Proteomes" id="UP000799424">
    <property type="component" value="Unassembled WGS sequence"/>
</dbReference>
<evidence type="ECO:0000313" key="4">
    <source>
        <dbReference type="Proteomes" id="UP000799424"/>
    </source>
</evidence>
<reference evidence="3" key="1">
    <citation type="journal article" date="2020" name="Stud. Mycol.">
        <title>101 Dothideomycetes genomes: a test case for predicting lifestyles and emergence of pathogens.</title>
        <authorList>
            <person name="Haridas S."/>
            <person name="Albert R."/>
            <person name="Binder M."/>
            <person name="Bloem J."/>
            <person name="Labutti K."/>
            <person name="Salamov A."/>
            <person name="Andreopoulos B."/>
            <person name="Baker S."/>
            <person name="Barry K."/>
            <person name="Bills G."/>
            <person name="Bluhm B."/>
            <person name="Cannon C."/>
            <person name="Castanera R."/>
            <person name="Culley D."/>
            <person name="Daum C."/>
            <person name="Ezra D."/>
            <person name="Gonzalez J."/>
            <person name="Henrissat B."/>
            <person name="Kuo A."/>
            <person name="Liang C."/>
            <person name="Lipzen A."/>
            <person name="Lutzoni F."/>
            <person name="Magnuson J."/>
            <person name="Mondo S."/>
            <person name="Nolan M."/>
            <person name="Ohm R."/>
            <person name="Pangilinan J."/>
            <person name="Park H.-J."/>
            <person name="Ramirez L."/>
            <person name="Alfaro M."/>
            <person name="Sun H."/>
            <person name="Tritt A."/>
            <person name="Yoshinaga Y."/>
            <person name="Zwiers L.-H."/>
            <person name="Turgeon B."/>
            <person name="Goodwin S."/>
            <person name="Spatafora J."/>
            <person name="Crous P."/>
            <person name="Grigoriev I."/>
        </authorList>
    </citation>
    <scope>NUCLEOTIDE SEQUENCE</scope>
    <source>
        <strain evidence="3">CBS 113818</strain>
    </source>
</reference>
<name>A0A6A7A3D9_9PLEO</name>